<name>C6PS33_9CLOT</name>
<dbReference type="Proteomes" id="UP000004198">
    <property type="component" value="Unassembled WGS sequence"/>
</dbReference>
<accession>C6PS33</accession>
<dbReference type="AlphaFoldDB" id="C6PS33"/>
<sequence length="94" mass="11158">MKWFCFNRNKNKVEDNIIINNIKEKKDISPILYAIKESSNGMKKIDDYISASQQSYNYMTEHIDMINKFDTKKSVIFENIDNMMGQLEPLLKEE</sequence>
<organism evidence="1 2">
    <name type="scientific">Clostridium carboxidivorans P7</name>
    <dbReference type="NCBI Taxonomy" id="536227"/>
    <lineage>
        <taxon>Bacteria</taxon>
        <taxon>Bacillati</taxon>
        <taxon>Bacillota</taxon>
        <taxon>Clostridia</taxon>
        <taxon>Eubacteriales</taxon>
        <taxon>Clostridiaceae</taxon>
        <taxon>Clostridium</taxon>
    </lineage>
</organism>
<dbReference type="PATRIC" id="fig|536227.13.peg.2941"/>
<dbReference type="STRING" id="536227.Ccar_14030"/>
<dbReference type="RefSeq" id="WP_007060485.1">
    <property type="nucleotide sequence ID" value="NZ_ACVI01000020.1"/>
</dbReference>
<protein>
    <submittedName>
        <fullName evidence="1">Uncharacterized protein</fullName>
    </submittedName>
</protein>
<keyword evidence="2" id="KW-1185">Reference proteome</keyword>
<evidence type="ECO:0000313" key="2">
    <source>
        <dbReference type="Proteomes" id="UP000004198"/>
    </source>
</evidence>
<proteinExistence type="predicted"/>
<gene>
    <name evidence="1" type="ORF">CcarbDRAFT_1600</name>
</gene>
<comment type="caution">
    <text evidence="1">The sequence shown here is derived from an EMBL/GenBank/DDBJ whole genome shotgun (WGS) entry which is preliminary data.</text>
</comment>
<dbReference type="KEGG" id="cck:Ccar_14030"/>
<reference evidence="1 2" key="1">
    <citation type="submission" date="2009-06" db="EMBL/GenBank/DDBJ databases">
        <title>The draft genome of Clostridium carboxidivorans P7.</title>
        <authorList>
            <consortium name="US DOE Joint Genome Institute (JGI-PGF)"/>
            <person name="Lucas S."/>
            <person name="Copeland A."/>
            <person name="Lapidus A."/>
            <person name="Glavina del Rio T."/>
            <person name="Tice H."/>
            <person name="Bruce D."/>
            <person name="Goodwin L."/>
            <person name="Pitluck S."/>
            <person name="Larimer F."/>
            <person name="Land M.L."/>
            <person name="Hauser L."/>
            <person name="Hemme C.L."/>
        </authorList>
    </citation>
    <scope>NUCLEOTIDE SEQUENCE [LARGE SCALE GENOMIC DNA]</scope>
    <source>
        <strain evidence="1 2">P7</strain>
    </source>
</reference>
<dbReference type="EMBL" id="ACVI01000020">
    <property type="protein sequence ID" value="EET87958.1"/>
    <property type="molecule type" value="Genomic_DNA"/>
</dbReference>
<evidence type="ECO:0000313" key="1">
    <source>
        <dbReference type="EMBL" id="EET87958.1"/>
    </source>
</evidence>